<proteinExistence type="inferred from homology"/>
<evidence type="ECO:0000256" key="2">
    <source>
        <dbReference type="ARBA" id="ARBA00012180"/>
    </source>
</evidence>
<keyword evidence="13" id="KW-1185">Reference proteome</keyword>
<evidence type="ECO:0000256" key="8">
    <source>
        <dbReference type="ARBA" id="ARBA00022918"/>
    </source>
</evidence>
<evidence type="ECO:0000256" key="1">
    <source>
        <dbReference type="ARBA" id="ARBA00010879"/>
    </source>
</evidence>
<sequence length="787" mass="88968">MGDLSESRTLGSQLPTTGRYRSSQKQKRGRQKSRIGGRETPSVKLSEERRSARREERNRADRAVGEGEERSSANDTLPKIKLINGRDLPDLSKLTDHDLSKPIVVTTPNQQPFKLQLTEALYLRDAEGTFVSINIKEQGTWPVGGEELIVIGDYDAPHFAFSVPTINQEAPRKRYHWRVLPQGMKNSPTICQWYVASLLSPVSTAVDQAILHHYMDDVLVCTPSDDALTHALDLTIYAVIAEGFELQEEKVQRMPLWKYLGLEIMEGTSRKRKRDGKDPLSIIEGVFPSHHWSKRMTWLQELVAKLIRKARIIKRMLLNLISTTTHSPSVNRIHLSPEGSPEEEGLELEEVQEWTPDDERNPAEEDYGLVYPTQHHWLWLSEGLDLRDANWTSISVTTKEQGAWPAVEGEFIITGDCKHTPQEIEILPATLVNNPESLVLWLRCTHPPTYLPKGQITSQMIPTTWGPNNKQEVPVVCPVQAITEERPQVASTDKAIIHHYMDDVLVCAPNNDVLSHALDLAIDALIAAGFKLQENKVQQMPPWRHLGLEIGKRTIVPQKLEIKLISSATHSPTANRVVVPSAPDMEEGMELKGDSEEDKNPDEEEHQRGWPTQQEWFTELLRLSSGLHLRDGDWTFISVDPAEQDTWPRIHAAEKANIHHYMDDVLVCAPNDDVLSHVLDLTIDALIAAGFELQVQRMPPWKYFRLEIGKRTIVPQKLAIKAFSFTGIPKELKTDNGLAYKSREFCNFLQQRGVEHKISIPHSPTVKPWWKGPTGTSKGSLASNSKC</sequence>
<keyword evidence="6" id="KW-0255">Endonuclease</keyword>
<dbReference type="GO" id="GO:0035613">
    <property type="term" value="F:RNA stem-loop binding"/>
    <property type="evidence" value="ECO:0007669"/>
    <property type="project" value="TreeGrafter"/>
</dbReference>
<dbReference type="Gene3D" id="3.30.420.10">
    <property type="entry name" value="Ribonuclease H-like superfamily/Ribonuclease H"/>
    <property type="match status" value="1"/>
</dbReference>
<evidence type="ECO:0000256" key="7">
    <source>
        <dbReference type="ARBA" id="ARBA00022801"/>
    </source>
</evidence>
<name>A0A3M0KU07_HIRRU</name>
<dbReference type="Pfam" id="PF00078">
    <property type="entry name" value="RVT_1"/>
    <property type="match status" value="1"/>
</dbReference>
<dbReference type="InterPro" id="IPR043502">
    <property type="entry name" value="DNA/RNA_pol_sf"/>
</dbReference>
<dbReference type="PROSITE" id="PS50878">
    <property type="entry name" value="RT_POL"/>
    <property type="match status" value="1"/>
</dbReference>
<evidence type="ECO:0000313" key="12">
    <source>
        <dbReference type="EMBL" id="RMC16698.1"/>
    </source>
</evidence>
<evidence type="ECO:0000259" key="10">
    <source>
        <dbReference type="PROSITE" id="PS50878"/>
    </source>
</evidence>
<evidence type="ECO:0000256" key="3">
    <source>
        <dbReference type="ARBA" id="ARBA00022679"/>
    </source>
</evidence>
<dbReference type="Proteomes" id="UP000269221">
    <property type="component" value="Unassembled WGS sequence"/>
</dbReference>
<comment type="similarity">
    <text evidence="1">Belongs to the beta type-B retroviral polymerase family. HERV class-II K(HML-2) pol subfamily.</text>
</comment>
<evidence type="ECO:0000256" key="4">
    <source>
        <dbReference type="ARBA" id="ARBA00022695"/>
    </source>
</evidence>
<keyword evidence="8" id="KW-0695">RNA-directed DNA polymerase</keyword>
<dbReference type="InterPro" id="IPR001584">
    <property type="entry name" value="Integrase_cat-core"/>
</dbReference>
<dbReference type="GO" id="GO:0004523">
    <property type="term" value="F:RNA-DNA hybrid ribonuclease activity"/>
    <property type="evidence" value="ECO:0007669"/>
    <property type="project" value="UniProtKB-EC"/>
</dbReference>
<dbReference type="AlphaFoldDB" id="A0A3M0KU07"/>
<dbReference type="GO" id="GO:0003964">
    <property type="term" value="F:RNA-directed DNA polymerase activity"/>
    <property type="evidence" value="ECO:0007669"/>
    <property type="project" value="UniProtKB-KW"/>
</dbReference>
<keyword evidence="3" id="KW-0808">Transferase</keyword>
<reference evidence="12 13" key="1">
    <citation type="submission" date="2018-07" db="EMBL/GenBank/DDBJ databases">
        <title>A high quality draft genome assembly of the barn swallow (H. rustica rustica).</title>
        <authorList>
            <person name="Formenti G."/>
            <person name="Chiara M."/>
            <person name="Poveda L."/>
            <person name="Francoijs K.-J."/>
            <person name="Bonisoli-Alquati A."/>
            <person name="Canova L."/>
            <person name="Gianfranceschi L."/>
            <person name="Horner D.S."/>
            <person name="Saino N."/>
        </authorList>
    </citation>
    <scope>NUCLEOTIDE SEQUENCE [LARGE SCALE GENOMIC DNA]</scope>
    <source>
        <strain evidence="12">Chelidonia</strain>
        <tissue evidence="12">Blood</tissue>
    </source>
</reference>
<feature type="compositionally biased region" description="Acidic residues" evidence="9">
    <location>
        <begin position="595"/>
        <end position="604"/>
    </location>
</feature>
<feature type="compositionally biased region" description="Basic residues" evidence="9">
    <location>
        <begin position="22"/>
        <end position="35"/>
    </location>
</feature>
<dbReference type="SUPFAM" id="SSF53098">
    <property type="entry name" value="Ribonuclease H-like"/>
    <property type="match status" value="1"/>
</dbReference>
<dbReference type="Gene3D" id="3.10.10.10">
    <property type="entry name" value="HIV Type 1 Reverse Transcriptase, subunit A, domain 1"/>
    <property type="match status" value="1"/>
</dbReference>
<dbReference type="SUPFAM" id="SSF56672">
    <property type="entry name" value="DNA/RNA polymerases"/>
    <property type="match status" value="3"/>
</dbReference>
<feature type="domain" description="Reverse transcriptase" evidence="10">
    <location>
        <begin position="1"/>
        <end position="264"/>
    </location>
</feature>
<feature type="compositionally biased region" description="Polar residues" evidence="9">
    <location>
        <begin position="7"/>
        <end position="21"/>
    </location>
</feature>
<keyword evidence="4" id="KW-0548">Nucleotidyltransferase</keyword>
<feature type="region of interest" description="Disordered" evidence="9">
    <location>
        <begin position="1"/>
        <end position="81"/>
    </location>
</feature>
<evidence type="ECO:0000313" key="13">
    <source>
        <dbReference type="Proteomes" id="UP000269221"/>
    </source>
</evidence>
<dbReference type="GO" id="GO:0015074">
    <property type="term" value="P:DNA integration"/>
    <property type="evidence" value="ECO:0007669"/>
    <property type="project" value="InterPro"/>
</dbReference>
<evidence type="ECO:0000256" key="5">
    <source>
        <dbReference type="ARBA" id="ARBA00022722"/>
    </source>
</evidence>
<organism evidence="12 13">
    <name type="scientific">Hirundo rustica rustica</name>
    <dbReference type="NCBI Taxonomy" id="333673"/>
    <lineage>
        <taxon>Eukaryota</taxon>
        <taxon>Metazoa</taxon>
        <taxon>Chordata</taxon>
        <taxon>Craniata</taxon>
        <taxon>Vertebrata</taxon>
        <taxon>Euteleostomi</taxon>
        <taxon>Archelosauria</taxon>
        <taxon>Archosauria</taxon>
        <taxon>Dinosauria</taxon>
        <taxon>Saurischia</taxon>
        <taxon>Theropoda</taxon>
        <taxon>Coelurosauria</taxon>
        <taxon>Aves</taxon>
        <taxon>Neognathae</taxon>
        <taxon>Neoaves</taxon>
        <taxon>Telluraves</taxon>
        <taxon>Australaves</taxon>
        <taxon>Passeriformes</taxon>
        <taxon>Sylvioidea</taxon>
        <taxon>Hirundinidae</taxon>
        <taxon>Hirundo</taxon>
    </lineage>
</organism>
<evidence type="ECO:0000259" key="11">
    <source>
        <dbReference type="PROSITE" id="PS50994"/>
    </source>
</evidence>
<gene>
    <name evidence="12" type="ORF">DUI87_06638</name>
</gene>
<accession>A0A3M0KU07</accession>
<dbReference type="PANTHER" id="PTHR41694">
    <property type="entry name" value="ENDOGENOUS RETROVIRUS GROUP K MEMBER POL PROTEIN"/>
    <property type="match status" value="1"/>
</dbReference>
<dbReference type="InterPro" id="IPR000477">
    <property type="entry name" value="RT_dom"/>
</dbReference>
<dbReference type="PROSITE" id="PS50994">
    <property type="entry name" value="INTEGRASE"/>
    <property type="match status" value="1"/>
</dbReference>
<dbReference type="OrthoDB" id="6773263at2759"/>
<keyword evidence="7" id="KW-0378">Hydrolase</keyword>
<dbReference type="InterPro" id="IPR012337">
    <property type="entry name" value="RNaseH-like_sf"/>
</dbReference>
<feature type="domain" description="Integrase catalytic" evidence="11">
    <location>
        <begin position="644"/>
        <end position="764"/>
    </location>
</feature>
<dbReference type="PANTHER" id="PTHR41694:SF3">
    <property type="entry name" value="RNA-DIRECTED DNA POLYMERASE-RELATED"/>
    <property type="match status" value="1"/>
</dbReference>
<comment type="caution">
    <text evidence="12">The sequence shown here is derived from an EMBL/GenBank/DDBJ whole genome shotgun (WGS) entry which is preliminary data.</text>
</comment>
<protein>
    <recommendedName>
        <fullName evidence="2">ribonuclease H</fullName>
        <ecNumber evidence="2">3.1.26.4</ecNumber>
    </recommendedName>
</protein>
<evidence type="ECO:0000256" key="9">
    <source>
        <dbReference type="SAM" id="MobiDB-lite"/>
    </source>
</evidence>
<dbReference type="EMBL" id="QRBI01000102">
    <property type="protein sequence ID" value="RMC16698.1"/>
    <property type="molecule type" value="Genomic_DNA"/>
</dbReference>
<evidence type="ECO:0000256" key="6">
    <source>
        <dbReference type="ARBA" id="ARBA00022759"/>
    </source>
</evidence>
<keyword evidence="5" id="KW-0540">Nuclease</keyword>
<dbReference type="InterPro" id="IPR036397">
    <property type="entry name" value="RNaseH_sf"/>
</dbReference>
<dbReference type="Gene3D" id="3.30.70.270">
    <property type="match status" value="4"/>
</dbReference>
<feature type="compositionally biased region" description="Basic and acidic residues" evidence="9">
    <location>
        <begin position="45"/>
        <end position="72"/>
    </location>
</feature>
<feature type="region of interest" description="Disordered" evidence="9">
    <location>
        <begin position="574"/>
        <end position="611"/>
    </location>
</feature>
<dbReference type="EC" id="3.1.26.4" evidence="2"/>
<dbReference type="InterPro" id="IPR043128">
    <property type="entry name" value="Rev_trsase/Diguanyl_cyclase"/>
</dbReference>